<evidence type="ECO:0000313" key="6">
    <source>
        <dbReference type="EMBL" id="HIX69028.1"/>
    </source>
</evidence>
<evidence type="ECO:0000256" key="2">
    <source>
        <dbReference type="ARBA" id="ARBA00023015"/>
    </source>
</evidence>
<organism evidence="6 7">
    <name type="scientific">Candidatus Anaerostipes excrementavium</name>
    <dbReference type="NCBI Taxonomy" id="2838463"/>
    <lineage>
        <taxon>Bacteria</taxon>
        <taxon>Bacillati</taxon>
        <taxon>Bacillota</taxon>
        <taxon>Clostridia</taxon>
        <taxon>Lachnospirales</taxon>
        <taxon>Lachnospiraceae</taxon>
        <taxon>Anaerostipes</taxon>
    </lineage>
</organism>
<dbReference type="InterPro" id="IPR051054">
    <property type="entry name" value="SorC_transcr_regulators"/>
</dbReference>
<keyword evidence="4" id="KW-0804">Transcription</keyword>
<proteinExistence type="inferred from homology"/>
<evidence type="ECO:0000256" key="3">
    <source>
        <dbReference type="ARBA" id="ARBA00023125"/>
    </source>
</evidence>
<dbReference type="AlphaFoldDB" id="A0A9D2BAK4"/>
<dbReference type="InterPro" id="IPR007324">
    <property type="entry name" value="Sugar-bd_dom_put"/>
</dbReference>
<dbReference type="PANTHER" id="PTHR34294:SF1">
    <property type="entry name" value="TRANSCRIPTIONAL REGULATOR LSRR"/>
    <property type="match status" value="1"/>
</dbReference>
<gene>
    <name evidence="6" type="ORF">H9735_13040</name>
</gene>
<feature type="domain" description="Sugar-binding" evidence="5">
    <location>
        <begin position="8"/>
        <end position="188"/>
    </location>
</feature>
<dbReference type="EMBL" id="DXEM01000039">
    <property type="protein sequence ID" value="HIX69028.1"/>
    <property type="molecule type" value="Genomic_DNA"/>
</dbReference>
<name>A0A9D2BAK4_9FIRM</name>
<comment type="caution">
    <text evidence="6">The sequence shown here is derived from an EMBL/GenBank/DDBJ whole genome shotgun (WGS) entry which is preliminary data.</text>
</comment>
<comment type="similarity">
    <text evidence="1">Belongs to the SorC transcriptional regulatory family.</text>
</comment>
<evidence type="ECO:0000313" key="7">
    <source>
        <dbReference type="Proteomes" id="UP000886721"/>
    </source>
</evidence>
<reference evidence="6" key="2">
    <citation type="submission" date="2021-04" db="EMBL/GenBank/DDBJ databases">
        <authorList>
            <person name="Gilroy R."/>
        </authorList>
    </citation>
    <scope>NUCLEOTIDE SEQUENCE</scope>
    <source>
        <strain evidence="6">CHK191-13928</strain>
    </source>
</reference>
<dbReference type="PANTHER" id="PTHR34294">
    <property type="entry name" value="TRANSCRIPTIONAL REGULATOR-RELATED"/>
    <property type="match status" value="1"/>
</dbReference>
<evidence type="ECO:0000256" key="1">
    <source>
        <dbReference type="ARBA" id="ARBA00010466"/>
    </source>
</evidence>
<dbReference type="GO" id="GO:0003677">
    <property type="term" value="F:DNA binding"/>
    <property type="evidence" value="ECO:0007669"/>
    <property type="project" value="UniProtKB-KW"/>
</dbReference>
<dbReference type="GO" id="GO:0030246">
    <property type="term" value="F:carbohydrate binding"/>
    <property type="evidence" value="ECO:0007669"/>
    <property type="project" value="InterPro"/>
</dbReference>
<keyword evidence="2" id="KW-0805">Transcription regulation</keyword>
<keyword evidence="3" id="KW-0238">DNA-binding</keyword>
<reference evidence="6" key="1">
    <citation type="journal article" date="2021" name="PeerJ">
        <title>Extensive microbial diversity within the chicken gut microbiome revealed by metagenomics and culture.</title>
        <authorList>
            <person name="Gilroy R."/>
            <person name="Ravi A."/>
            <person name="Getino M."/>
            <person name="Pursley I."/>
            <person name="Horton D.L."/>
            <person name="Alikhan N.F."/>
            <person name="Baker D."/>
            <person name="Gharbi K."/>
            <person name="Hall N."/>
            <person name="Watson M."/>
            <person name="Adriaenssens E.M."/>
            <person name="Foster-Nyarko E."/>
            <person name="Jarju S."/>
            <person name="Secka A."/>
            <person name="Antonio M."/>
            <person name="Oren A."/>
            <person name="Chaudhuri R.R."/>
            <person name="La Ragione R."/>
            <person name="Hildebrand F."/>
            <person name="Pallen M.J."/>
        </authorList>
    </citation>
    <scope>NUCLEOTIDE SEQUENCE</scope>
    <source>
        <strain evidence="6">CHK191-13928</strain>
    </source>
</reference>
<accession>A0A9D2BAK4</accession>
<evidence type="ECO:0000256" key="4">
    <source>
        <dbReference type="ARBA" id="ARBA00023163"/>
    </source>
</evidence>
<dbReference type="Pfam" id="PF04198">
    <property type="entry name" value="Sugar-bind"/>
    <property type="match status" value="1"/>
</dbReference>
<dbReference type="InterPro" id="IPR037171">
    <property type="entry name" value="NagB/RpiA_transferase-like"/>
</dbReference>
<protein>
    <recommendedName>
        <fullName evidence="5">Sugar-binding domain-containing protein</fullName>
    </recommendedName>
</protein>
<dbReference type="SUPFAM" id="SSF100950">
    <property type="entry name" value="NagB/RpiA/CoA transferase-like"/>
    <property type="match status" value="1"/>
</dbReference>
<dbReference type="Gene3D" id="3.40.50.1360">
    <property type="match status" value="1"/>
</dbReference>
<evidence type="ECO:0000259" key="5">
    <source>
        <dbReference type="Pfam" id="PF04198"/>
    </source>
</evidence>
<sequence>MNFSSAAPFSNLVFVPMSGGLGEERWEVQANTVCEYFAHHCGAGSVQLHAPIVVDSQEARDMLMKQFFIRDVLEKARKADIAIVGIGSSLQYFELKESYLHGLDKNDDEIKERIKGDISYNYFDESGKTVDCCWNRQLMALTLDELWHIPEVVCAVSEEEKAESIFIAMKESLFTTLVTTVVIGKKLLHIYGKEKQQKKI</sequence>
<dbReference type="Proteomes" id="UP000886721">
    <property type="component" value="Unassembled WGS sequence"/>
</dbReference>